<dbReference type="GO" id="GO:0003700">
    <property type="term" value="F:DNA-binding transcription factor activity"/>
    <property type="evidence" value="ECO:0007669"/>
    <property type="project" value="InterPro"/>
</dbReference>
<protein>
    <submittedName>
        <fullName evidence="5">MarR family transcriptional regulator</fullName>
    </submittedName>
</protein>
<evidence type="ECO:0000259" key="4">
    <source>
        <dbReference type="PROSITE" id="PS50995"/>
    </source>
</evidence>
<dbReference type="GO" id="GO:0003677">
    <property type="term" value="F:DNA binding"/>
    <property type="evidence" value="ECO:0007669"/>
    <property type="project" value="UniProtKB-KW"/>
</dbReference>
<accession>A0A9D1QNB5</accession>
<reference evidence="5" key="1">
    <citation type="journal article" date="2021" name="PeerJ">
        <title>Extensive microbial diversity within the chicken gut microbiome revealed by metagenomics and culture.</title>
        <authorList>
            <person name="Gilroy R."/>
            <person name="Ravi A."/>
            <person name="Getino M."/>
            <person name="Pursley I."/>
            <person name="Horton D.L."/>
            <person name="Alikhan N.F."/>
            <person name="Baker D."/>
            <person name="Gharbi K."/>
            <person name="Hall N."/>
            <person name="Watson M."/>
            <person name="Adriaenssens E.M."/>
            <person name="Foster-Nyarko E."/>
            <person name="Jarju S."/>
            <person name="Secka A."/>
            <person name="Antonio M."/>
            <person name="Oren A."/>
            <person name="Chaudhuri R.R."/>
            <person name="La Ragione R."/>
            <person name="Hildebrand F."/>
            <person name="Pallen M.J."/>
        </authorList>
    </citation>
    <scope>NUCLEOTIDE SEQUENCE</scope>
    <source>
        <strain evidence="5">ChiHejej3B27-2180</strain>
    </source>
</reference>
<reference evidence="5" key="2">
    <citation type="submission" date="2021-04" db="EMBL/GenBank/DDBJ databases">
        <authorList>
            <person name="Gilroy R."/>
        </authorList>
    </citation>
    <scope>NUCLEOTIDE SEQUENCE</scope>
    <source>
        <strain evidence="5">ChiHejej3B27-2180</strain>
    </source>
</reference>
<dbReference type="PANTHER" id="PTHR42756">
    <property type="entry name" value="TRANSCRIPTIONAL REGULATOR, MARR"/>
    <property type="match status" value="1"/>
</dbReference>
<name>A0A9D1QNB5_9LACO</name>
<evidence type="ECO:0000256" key="1">
    <source>
        <dbReference type="ARBA" id="ARBA00023015"/>
    </source>
</evidence>
<dbReference type="Proteomes" id="UP000886878">
    <property type="component" value="Unassembled WGS sequence"/>
</dbReference>
<dbReference type="PROSITE" id="PS01117">
    <property type="entry name" value="HTH_MARR_1"/>
    <property type="match status" value="1"/>
</dbReference>
<sequence>MVDILREIGMIDRALDSISNIEFKEIELARGQYLYVVRIYEHPGIISEQLSNLIKVDRSTVARAVKKLENHGFIERKGDPDNKKIKHLYVTEKGAAIYPFIIRENEHSNSVGLRGFTAAEAQQLHDYLVRVRHNIDGDWNFVKRGGKRKY</sequence>
<gene>
    <name evidence="5" type="ORF">H9876_02930</name>
</gene>
<dbReference type="AlphaFoldDB" id="A0A9D1QNB5"/>
<feature type="domain" description="HTH marR-type" evidence="4">
    <location>
        <begin position="1"/>
        <end position="133"/>
    </location>
</feature>
<dbReference type="SUPFAM" id="SSF46785">
    <property type="entry name" value="Winged helix' DNA-binding domain"/>
    <property type="match status" value="1"/>
</dbReference>
<dbReference type="PANTHER" id="PTHR42756:SF2">
    <property type="entry name" value="MARR FAMILY REGULATORY PROTEIN"/>
    <property type="match status" value="1"/>
</dbReference>
<dbReference type="InterPro" id="IPR036390">
    <property type="entry name" value="WH_DNA-bd_sf"/>
</dbReference>
<comment type="caution">
    <text evidence="5">The sequence shown here is derived from an EMBL/GenBank/DDBJ whole genome shotgun (WGS) entry which is preliminary data.</text>
</comment>
<dbReference type="Gene3D" id="1.10.10.10">
    <property type="entry name" value="Winged helix-like DNA-binding domain superfamily/Winged helix DNA-binding domain"/>
    <property type="match status" value="1"/>
</dbReference>
<evidence type="ECO:0000313" key="5">
    <source>
        <dbReference type="EMBL" id="HIW70322.1"/>
    </source>
</evidence>
<dbReference type="SMART" id="SM00347">
    <property type="entry name" value="HTH_MARR"/>
    <property type="match status" value="1"/>
</dbReference>
<dbReference type="PRINTS" id="PR00598">
    <property type="entry name" value="HTHMARR"/>
</dbReference>
<dbReference type="InterPro" id="IPR023187">
    <property type="entry name" value="Tscrpt_reg_MarR-type_CS"/>
</dbReference>
<dbReference type="InterPro" id="IPR000835">
    <property type="entry name" value="HTH_MarR-typ"/>
</dbReference>
<dbReference type="Pfam" id="PF01047">
    <property type="entry name" value="MarR"/>
    <property type="match status" value="1"/>
</dbReference>
<dbReference type="InterPro" id="IPR036388">
    <property type="entry name" value="WH-like_DNA-bd_sf"/>
</dbReference>
<dbReference type="EMBL" id="DXGK01000055">
    <property type="protein sequence ID" value="HIW70322.1"/>
    <property type="molecule type" value="Genomic_DNA"/>
</dbReference>
<dbReference type="PROSITE" id="PS50995">
    <property type="entry name" value="HTH_MARR_2"/>
    <property type="match status" value="1"/>
</dbReference>
<keyword evidence="3" id="KW-0804">Transcription</keyword>
<organism evidence="5 6">
    <name type="scientific">Candidatus Limosilactobacillus merdipullorum</name>
    <dbReference type="NCBI Taxonomy" id="2838653"/>
    <lineage>
        <taxon>Bacteria</taxon>
        <taxon>Bacillati</taxon>
        <taxon>Bacillota</taxon>
        <taxon>Bacilli</taxon>
        <taxon>Lactobacillales</taxon>
        <taxon>Lactobacillaceae</taxon>
        <taxon>Limosilactobacillus</taxon>
    </lineage>
</organism>
<keyword evidence="2" id="KW-0238">DNA-binding</keyword>
<keyword evidence="1" id="KW-0805">Transcription regulation</keyword>
<proteinExistence type="predicted"/>
<evidence type="ECO:0000313" key="6">
    <source>
        <dbReference type="Proteomes" id="UP000886878"/>
    </source>
</evidence>
<evidence type="ECO:0000256" key="2">
    <source>
        <dbReference type="ARBA" id="ARBA00023125"/>
    </source>
</evidence>
<evidence type="ECO:0000256" key="3">
    <source>
        <dbReference type="ARBA" id="ARBA00023163"/>
    </source>
</evidence>